<reference evidence="2" key="2">
    <citation type="submission" date="2023-06" db="EMBL/GenBank/DDBJ databases">
        <authorList>
            <consortium name="Lawrence Berkeley National Laboratory"/>
            <person name="Mondo S.J."/>
            <person name="Hensen N."/>
            <person name="Bonometti L."/>
            <person name="Westerberg I."/>
            <person name="Brannstrom I.O."/>
            <person name="Guillou S."/>
            <person name="Cros-Aarteil S."/>
            <person name="Calhoun S."/>
            <person name="Haridas S."/>
            <person name="Kuo A."/>
            <person name="Pangilinan J."/>
            <person name="Riley R."/>
            <person name="Labutti K."/>
            <person name="Andreopoulos B."/>
            <person name="Lipzen A."/>
            <person name="Chen C."/>
            <person name="Yanf M."/>
            <person name="Daum C."/>
            <person name="Ng V."/>
            <person name="Clum A."/>
            <person name="Steindorff A."/>
            <person name="Ohm R."/>
            <person name="Martin F."/>
            <person name="Silar P."/>
            <person name="Natvig D."/>
            <person name="Lalanne C."/>
            <person name="Gautier V."/>
            <person name="Ament-Velasquez S.L."/>
            <person name="Kruys A."/>
            <person name="Hutchinson M.I."/>
            <person name="Powell A.J."/>
            <person name="Barry K."/>
            <person name="Miller A.N."/>
            <person name="Grigoriev I.V."/>
            <person name="Debuchy R."/>
            <person name="Gladieux P."/>
            <person name="Thoren M.H."/>
            <person name="Johannesson H."/>
        </authorList>
    </citation>
    <scope>NUCLEOTIDE SEQUENCE</scope>
    <source>
        <strain evidence="2">CBS 333.67</strain>
    </source>
</reference>
<dbReference type="RefSeq" id="XP_062725500.1">
    <property type="nucleotide sequence ID" value="XM_062870833.1"/>
</dbReference>
<reference evidence="2" key="1">
    <citation type="journal article" date="2023" name="Mol. Phylogenet. Evol.">
        <title>Genome-scale phylogeny and comparative genomics of the fungal order Sordariales.</title>
        <authorList>
            <person name="Hensen N."/>
            <person name="Bonometti L."/>
            <person name="Westerberg I."/>
            <person name="Brannstrom I.O."/>
            <person name="Guillou S."/>
            <person name="Cros-Aarteil S."/>
            <person name="Calhoun S."/>
            <person name="Haridas S."/>
            <person name="Kuo A."/>
            <person name="Mondo S."/>
            <person name="Pangilinan J."/>
            <person name="Riley R."/>
            <person name="LaButti K."/>
            <person name="Andreopoulos B."/>
            <person name="Lipzen A."/>
            <person name="Chen C."/>
            <person name="Yan M."/>
            <person name="Daum C."/>
            <person name="Ng V."/>
            <person name="Clum A."/>
            <person name="Steindorff A."/>
            <person name="Ohm R.A."/>
            <person name="Martin F."/>
            <person name="Silar P."/>
            <person name="Natvig D.O."/>
            <person name="Lalanne C."/>
            <person name="Gautier V."/>
            <person name="Ament-Velasquez S.L."/>
            <person name="Kruys A."/>
            <person name="Hutchinson M.I."/>
            <person name="Powell A.J."/>
            <person name="Barry K."/>
            <person name="Miller A.N."/>
            <person name="Grigoriev I.V."/>
            <person name="Debuchy R."/>
            <person name="Gladieux P."/>
            <person name="Hiltunen Thoren M."/>
            <person name="Johannesson H."/>
        </authorList>
    </citation>
    <scope>NUCLEOTIDE SEQUENCE</scope>
    <source>
        <strain evidence="2">CBS 333.67</strain>
    </source>
</reference>
<feature type="region of interest" description="Disordered" evidence="1">
    <location>
        <begin position="1"/>
        <end position="65"/>
    </location>
</feature>
<evidence type="ECO:0000256" key="1">
    <source>
        <dbReference type="SAM" id="MobiDB-lite"/>
    </source>
</evidence>
<accession>A0AAJ0H1B3</accession>
<organism evidence="2 3">
    <name type="scientific">Chaetomium strumarium</name>
    <dbReference type="NCBI Taxonomy" id="1170767"/>
    <lineage>
        <taxon>Eukaryota</taxon>
        <taxon>Fungi</taxon>
        <taxon>Dikarya</taxon>
        <taxon>Ascomycota</taxon>
        <taxon>Pezizomycotina</taxon>
        <taxon>Sordariomycetes</taxon>
        <taxon>Sordariomycetidae</taxon>
        <taxon>Sordariales</taxon>
        <taxon>Chaetomiaceae</taxon>
        <taxon>Chaetomium</taxon>
    </lineage>
</organism>
<sequence>MYPASSVGSREDTFHDGSNVSPRVSRPTNPQRTEEARFPSPVQTRASSPAPEEHESPAGASTQGLSVKDALQRLVLNNCRITIIINQHAHTSPSGLDSDAFIETPHLLPRVPSPPLARNPTPGVSVPSHHDDFDSASLFCDDSSVDGDRDIDPGVDGGFAYMRQGRYGLEVDLPRGQGFWDRWDGRYRTEPVVRCPTPFGGVDVNPGEEGPQSDMWGGADVSTTVANDGYEDSDPTPERRATAGDQVDT</sequence>
<proteinExistence type="predicted"/>
<gene>
    <name evidence="2" type="ORF">B0T15DRAFT_570439</name>
</gene>
<dbReference type="EMBL" id="JAUDZG010000001">
    <property type="protein sequence ID" value="KAK3309720.1"/>
    <property type="molecule type" value="Genomic_DNA"/>
</dbReference>
<protein>
    <submittedName>
        <fullName evidence="2">Uncharacterized protein</fullName>
    </submittedName>
</protein>
<evidence type="ECO:0000313" key="2">
    <source>
        <dbReference type="EMBL" id="KAK3309720.1"/>
    </source>
</evidence>
<keyword evidence="3" id="KW-1185">Reference proteome</keyword>
<dbReference type="Proteomes" id="UP001273166">
    <property type="component" value="Unassembled WGS sequence"/>
</dbReference>
<dbReference type="GeneID" id="87889662"/>
<feature type="region of interest" description="Disordered" evidence="1">
    <location>
        <begin position="198"/>
        <end position="249"/>
    </location>
</feature>
<comment type="caution">
    <text evidence="2">The sequence shown here is derived from an EMBL/GenBank/DDBJ whole genome shotgun (WGS) entry which is preliminary data.</text>
</comment>
<evidence type="ECO:0000313" key="3">
    <source>
        <dbReference type="Proteomes" id="UP001273166"/>
    </source>
</evidence>
<feature type="compositionally biased region" description="Polar residues" evidence="1">
    <location>
        <begin position="16"/>
        <end position="31"/>
    </location>
</feature>
<dbReference type="AlphaFoldDB" id="A0AAJ0H1B3"/>
<name>A0AAJ0H1B3_9PEZI</name>